<keyword evidence="4" id="KW-0418">Kinase</keyword>
<dbReference type="GO" id="GO:0005634">
    <property type="term" value="C:nucleus"/>
    <property type="evidence" value="ECO:0007669"/>
    <property type="project" value="TreeGrafter"/>
</dbReference>
<dbReference type="InterPro" id="IPR045116">
    <property type="entry name" value="Clp1/Grc3"/>
</dbReference>
<feature type="non-terminal residue" evidence="7">
    <location>
        <position position="1"/>
    </location>
</feature>
<dbReference type="GO" id="GO:0005524">
    <property type="term" value="F:ATP binding"/>
    <property type="evidence" value="ECO:0007669"/>
    <property type="project" value="UniProtKB-KW"/>
</dbReference>
<comment type="caution">
    <text evidence="7">The sequence shown here is derived from an EMBL/GenBank/DDBJ whole genome shotgun (WGS) entry which is preliminary data.</text>
</comment>
<dbReference type="CDD" id="cd01983">
    <property type="entry name" value="SIMIBI"/>
    <property type="match status" value="1"/>
</dbReference>
<name>A0AAV5VZC4_9BILA</name>
<evidence type="ECO:0000313" key="8">
    <source>
        <dbReference type="Proteomes" id="UP001432322"/>
    </source>
</evidence>
<evidence type="ECO:0000256" key="3">
    <source>
        <dbReference type="ARBA" id="ARBA00022741"/>
    </source>
</evidence>
<proteinExistence type="inferred from homology"/>
<feature type="domain" description="Clp1 P-loop" evidence="6">
    <location>
        <begin position="211"/>
        <end position="353"/>
    </location>
</feature>
<keyword evidence="8" id="KW-1185">Reference proteome</keyword>
<protein>
    <recommendedName>
        <fullName evidence="6">Clp1 P-loop domain-containing protein</fullName>
    </recommendedName>
</protein>
<evidence type="ECO:0000256" key="2">
    <source>
        <dbReference type="ARBA" id="ARBA00022679"/>
    </source>
</evidence>
<evidence type="ECO:0000313" key="7">
    <source>
        <dbReference type="EMBL" id="GMT24092.1"/>
    </source>
</evidence>
<reference evidence="7" key="1">
    <citation type="submission" date="2023-10" db="EMBL/GenBank/DDBJ databases">
        <title>Genome assembly of Pristionchus species.</title>
        <authorList>
            <person name="Yoshida K."/>
            <person name="Sommer R.J."/>
        </authorList>
    </citation>
    <scope>NUCLEOTIDE SEQUENCE</scope>
    <source>
        <strain evidence="7">RS5133</strain>
    </source>
</reference>
<evidence type="ECO:0000256" key="5">
    <source>
        <dbReference type="ARBA" id="ARBA00022840"/>
    </source>
</evidence>
<dbReference type="SUPFAM" id="SSF52540">
    <property type="entry name" value="P-loop containing nucleoside triphosphate hydrolases"/>
    <property type="match status" value="1"/>
</dbReference>
<dbReference type="Proteomes" id="UP001432322">
    <property type="component" value="Unassembled WGS sequence"/>
</dbReference>
<evidence type="ECO:0000256" key="1">
    <source>
        <dbReference type="ARBA" id="ARBA00011003"/>
    </source>
</evidence>
<sequence>KRKKKDVPDASQSLPGIFRGCEPHEYLLCLKDREIRGLYGNVQVRAVVGSVRIDGGLVKEVEKHDQESWHNVCAPFKNGRPIYVAIDHTLPTSLIDHRIRWRIKDLSPAVDDILSYILRCDSSLYAILLVSKKPTVEARIAHSLHETFLAPVHTGNIRYSSNFTASFFNILLPDTRASQSYSEESVLRIDQTIDDLLAYEGPDRLSTVITGCKGVGKSTFSRKLVNYLWTDKGRPIYYMDLDIGQSEFTPPGIISCSKIGKPILDLPFNHQESFFENAVFVGNITVKEDDERKYLAAVDSLYDRYLENSPSNSILIVNTMGWIEGFGKVVLNHVCQKLYPRYVLRLSGAHECPSPMYQLPLSIASNLRQMTIGWKPGHMRIDSPLNAAHLRELTTIGYFSKCLPESRPVLSAMCEAVPFQVHFSNLCIVLPYGLRSLPDKAVFAALNLSVVALCAIGDCSLNKATRRRMLGSEELPWLVLSTPATPSIRVMGYGIIRGADMETRRLYVVTPLTTEQMNEVDSVASLQGVPLPPAFIQTQPHTHKPYILSRSDDSSTVKRSSTGVIADLYAPFISRSANMNMRKQQQRNNV</sequence>
<evidence type="ECO:0000256" key="4">
    <source>
        <dbReference type="ARBA" id="ARBA00022777"/>
    </source>
</evidence>
<dbReference type="GO" id="GO:0000448">
    <property type="term" value="P:cleavage in ITS2 between 5.8S rRNA and LSU-rRNA of tricistronic rRNA transcript (SSU-rRNA, 5.8S rRNA, LSU-rRNA)"/>
    <property type="evidence" value="ECO:0007669"/>
    <property type="project" value="TreeGrafter"/>
</dbReference>
<dbReference type="EMBL" id="BTSY01000004">
    <property type="protein sequence ID" value="GMT24092.1"/>
    <property type="molecule type" value="Genomic_DNA"/>
</dbReference>
<keyword evidence="2" id="KW-0808">Transferase</keyword>
<gene>
    <name evidence="7" type="ORF">PFISCL1PPCAC_15389</name>
</gene>
<dbReference type="InterPro" id="IPR032319">
    <property type="entry name" value="CLP1_P"/>
</dbReference>
<dbReference type="GO" id="GO:0051731">
    <property type="term" value="F:polynucleotide 5'-hydroxyl-kinase activity"/>
    <property type="evidence" value="ECO:0007669"/>
    <property type="project" value="InterPro"/>
</dbReference>
<keyword evidence="5" id="KW-0067">ATP-binding</keyword>
<dbReference type="PANTHER" id="PTHR12755:SF3">
    <property type="entry name" value="POLYNUCLEOTIDE 5'-HYDROXYL-KINASE NOL9"/>
    <property type="match status" value="1"/>
</dbReference>
<accession>A0AAV5VZC4</accession>
<dbReference type="InterPro" id="IPR027417">
    <property type="entry name" value="P-loop_NTPase"/>
</dbReference>
<organism evidence="7 8">
    <name type="scientific">Pristionchus fissidentatus</name>
    <dbReference type="NCBI Taxonomy" id="1538716"/>
    <lineage>
        <taxon>Eukaryota</taxon>
        <taxon>Metazoa</taxon>
        <taxon>Ecdysozoa</taxon>
        <taxon>Nematoda</taxon>
        <taxon>Chromadorea</taxon>
        <taxon>Rhabditida</taxon>
        <taxon>Rhabditina</taxon>
        <taxon>Diplogasteromorpha</taxon>
        <taxon>Diplogasteroidea</taxon>
        <taxon>Neodiplogasteridae</taxon>
        <taxon>Pristionchus</taxon>
    </lineage>
</organism>
<dbReference type="Pfam" id="PF16575">
    <property type="entry name" value="CLP1_P"/>
    <property type="match status" value="1"/>
</dbReference>
<dbReference type="PANTHER" id="PTHR12755">
    <property type="entry name" value="CLEAVAGE/POLYADENYLATION FACTOR IA SUBUNIT CLP1P"/>
    <property type="match status" value="1"/>
</dbReference>
<dbReference type="AlphaFoldDB" id="A0AAV5VZC4"/>
<dbReference type="Gene3D" id="3.40.50.300">
    <property type="entry name" value="P-loop containing nucleotide triphosphate hydrolases"/>
    <property type="match status" value="1"/>
</dbReference>
<comment type="similarity">
    <text evidence="1">Belongs to the Clp1 family. NOL9/GRC3 subfamily.</text>
</comment>
<keyword evidence="3" id="KW-0547">Nucleotide-binding</keyword>
<evidence type="ECO:0000259" key="6">
    <source>
        <dbReference type="Pfam" id="PF16575"/>
    </source>
</evidence>